<reference evidence="1" key="1">
    <citation type="submission" date="2020-04" db="EMBL/GenBank/DDBJ databases">
        <title>A chromosome-scale assembly and high-density genetic map of the yellow drum (Nibea albiflora) genome.</title>
        <authorList>
            <person name="Xu D."/>
            <person name="Zhang W."/>
            <person name="Chen R."/>
            <person name="Tan P."/>
            <person name="Wang L."/>
            <person name="Song H."/>
            <person name="Tian L."/>
            <person name="Zhu Q."/>
            <person name="Wang B."/>
        </authorList>
    </citation>
    <scope>NUCLEOTIDE SEQUENCE</scope>
    <source>
        <strain evidence="1">ZJHYS-2018</strain>
    </source>
</reference>
<sequence length="101" mass="11011">VSALAMEFHEKLQSLAAKEGLKGRKVTRAVESFSWNITILKGQADLLKHAKTEVQENMEQVHDAALTGNLTKESVGVKRVRSQTRRGQDDKPTAGARGPSA</sequence>
<gene>
    <name evidence="1" type="primary">PLCL2.4</name>
    <name evidence="1" type="ORF">GBF38_011042</name>
</gene>
<keyword evidence="2" id="KW-1185">Reference proteome</keyword>
<feature type="non-terminal residue" evidence="1">
    <location>
        <position position="1"/>
    </location>
</feature>
<protein>
    <submittedName>
        <fullName evidence="1">Inactive phospholipase C-like protein 2</fullName>
    </submittedName>
</protein>
<evidence type="ECO:0000313" key="1">
    <source>
        <dbReference type="EMBL" id="KAG8005126.1"/>
    </source>
</evidence>
<accession>A0ACB7ESW4</accession>
<comment type="caution">
    <text evidence="1">The sequence shown here is derived from an EMBL/GenBank/DDBJ whole genome shotgun (WGS) entry which is preliminary data.</text>
</comment>
<evidence type="ECO:0000313" key="2">
    <source>
        <dbReference type="Proteomes" id="UP000805704"/>
    </source>
</evidence>
<dbReference type="EMBL" id="CM024811">
    <property type="protein sequence ID" value="KAG8005126.1"/>
    <property type="molecule type" value="Genomic_DNA"/>
</dbReference>
<dbReference type="Proteomes" id="UP000805704">
    <property type="component" value="Chromosome 23"/>
</dbReference>
<organism evidence="1 2">
    <name type="scientific">Nibea albiflora</name>
    <name type="common">Yellow drum</name>
    <name type="synonym">Corvina albiflora</name>
    <dbReference type="NCBI Taxonomy" id="240163"/>
    <lineage>
        <taxon>Eukaryota</taxon>
        <taxon>Metazoa</taxon>
        <taxon>Chordata</taxon>
        <taxon>Craniata</taxon>
        <taxon>Vertebrata</taxon>
        <taxon>Euteleostomi</taxon>
        <taxon>Actinopterygii</taxon>
        <taxon>Neopterygii</taxon>
        <taxon>Teleostei</taxon>
        <taxon>Neoteleostei</taxon>
        <taxon>Acanthomorphata</taxon>
        <taxon>Eupercaria</taxon>
        <taxon>Sciaenidae</taxon>
        <taxon>Nibea</taxon>
    </lineage>
</organism>
<proteinExistence type="predicted"/>
<name>A0ACB7ESW4_NIBAL</name>